<protein>
    <submittedName>
        <fullName evidence="2">2'-5' RNA ligase family protein</fullName>
    </submittedName>
</protein>
<dbReference type="Gene3D" id="3.90.1140.10">
    <property type="entry name" value="Cyclic phosphodiesterase"/>
    <property type="match status" value="1"/>
</dbReference>
<organism evidence="2 3">
    <name type="scientific">Deinococcus petrolearius</name>
    <dbReference type="NCBI Taxonomy" id="1751295"/>
    <lineage>
        <taxon>Bacteria</taxon>
        <taxon>Thermotogati</taxon>
        <taxon>Deinococcota</taxon>
        <taxon>Deinococci</taxon>
        <taxon>Deinococcales</taxon>
        <taxon>Deinococcaceae</taxon>
        <taxon>Deinococcus</taxon>
    </lineage>
</organism>
<keyword evidence="3" id="KW-1185">Reference proteome</keyword>
<dbReference type="SUPFAM" id="SSF55144">
    <property type="entry name" value="LigT-like"/>
    <property type="match status" value="1"/>
</dbReference>
<dbReference type="Proteomes" id="UP001595979">
    <property type="component" value="Unassembled WGS sequence"/>
</dbReference>
<dbReference type="RefSeq" id="WP_380048902.1">
    <property type="nucleotide sequence ID" value="NZ_JBHSOH010000009.1"/>
</dbReference>
<dbReference type="Pfam" id="PF13563">
    <property type="entry name" value="2_5_RNA_ligase2"/>
    <property type="match status" value="1"/>
</dbReference>
<comment type="caution">
    <text evidence="2">The sequence shown here is derived from an EMBL/GenBank/DDBJ whole genome shotgun (WGS) entry which is preliminary data.</text>
</comment>
<keyword evidence="1" id="KW-0732">Signal</keyword>
<evidence type="ECO:0000313" key="2">
    <source>
        <dbReference type="EMBL" id="MFC5848651.1"/>
    </source>
</evidence>
<accession>A0ABW1DLQ5</accession>
<gene>
    <name evidence="2" type="ORF">ACFPQ6_10040</name>
</gene>
<proteinExistence type="predicted"/>
<feature type="chain" id="PRO_5047107669" evidence="1">
    <location>
        <begin position="17"/>
        <end position="190"/>
    </location>
</feature>
<reference evidence="3" key="1">
    <citation type="journal article" date="2019" name="Int. J. Syst. Evol. Microbiol.">
        <title>The Global Catalogue of Microorganisms (GCM) 10K type strain sequencing project: providing services to taxonomists for standard genome sequencing and annotation.</title>
        <authorList>
            <consortium name="The Broad Institute Genomics Platform"/>
            <consortium name="The Broad Institute Genome Sequencing Center for Infectious Disease"/>
            <person name="Wu L."/>
            <person name="Ma J."/>
        </authorList>
    </citation>
    <scope>NUCLEOTIDE SEQUENCE [LARGE SCALE GENOMIC DNA]</scope>
    <source>
        <strain evidence="3">CGMCC 1.15053</strain>
    </source>
</reference>
<feature type="signal peptide" evidence="1">
    <location>
        <begin position="1"/>
        <end position="16"/>
    </location>
</feature>
<dbReference type="EMBL" id="JBHSOH010000009">
    <property type="protein sequence ID" value="MFC5848651.1"/>
    <property type="molecule type" value="Genomic_DNA"/>
</dbReference>
<name>A0ABW1DLQ5_9DEIO</name>
<dbReference type="GO" id="GO:0016874">
    <property type="term" value="F:ligase activity"/>
    <property type="evidence" value="ECO:0007669"/>
    <property type="project" value="UniProtKB-KW"/>
</dbReference>
<evidence type="ECO:0000313" key="3">
    <source>
        <dbReference type="Proteomes" id="UP001595979"/>
    </source>
</evidence>
<sequence>MTPSYLLALLPPPVLAARVAAFREAHALRDAAATPHITVKARSGLAPDLGWAEAARVAVAAQPPVRVRVGGPAVFRNGTALYLTVQSADAVALHLALLAALRPPQRFGYEGAHMTPHLSVALARRGTDLSALLDAARTTFADLEAGALTFTAPEVALLRKPGPGGVYLPAASWPLGGAAEPGESEGVGGA</sequence>
<keyword evidence="2" id="KW-0436">Ligase</keyword>
<dbReference type="InterPro" id="IPR009097">
    <property type="entry name" value="Cyclic_Pdiesterase"/>
</dbReference>
<evidence type="ECO:0000256" key="1">
    <source>
        <dbReference type="SAM" id="SignalP"/>
    </source>
</evidence>